<keyword evidence="1" id="KW-0812">Transmembrane</keyword>
<dbReference type="Proteomes" id="UP001521150">
    <property type="component" value="Unassembled WGS sequence"/>
</dbReference>
<dbReference type="RefSeq" id="WP_233727157.1">
    <property type="nucleotide sequence ID" value="NZ_JAJVCN010000002.1"/>
</dbReference>
<sequence length="125" mass="13986">MTEQRRRPIVPLVAVALFVLTAGTFGTLWLLERAEHSTVSEQLTAVEAESNDVKAKLAVAQEKQDGLDKRNVEVSNAKRTAETAAYNNRDCAKATREMHIAGAAGNVAEYQTKWEYAYYYCETDR</sequence>
<organism evidence="2 3">
    <name type="scientific">Kibdelosporangium philippinense</name>
    <dbReference type="NCBI Taxonomy" id="211113"/>
    <lineage>
        <taxon>Bacteria</taxon>
        <taxon>Bacillati</taxon>
        <taxon>Actinomycetota</taxon>
        <taxon>Actinomycetes</taxon>
        <taxon>Pseudonocardiales</taxon>
        <taxon>Pseudonocardiaceae</taxon>
        <taxon>Kibdelosporangium</taxon>
    </lineage>
</organism>
<proteinExistence type="predicted"/>
<evidence type="ECO:0000256" key="1">
    <source>
        <dbReference type="SAM" id="Phobius"/>
    </source>
</evidence>
<keyword evidence="1" id="KW-0472">Membrane</keyword>
<name>A0ABS8ZCK2_9PSEU</name>
<accession>A0ABS8ZCK2</accession>
<reference evidence="2 3" key="1">
    <citation type="submission" date="2021-12" db="EMBL/GenBank/DDBJ databases">
        <title>Genome sequence of Kibdelosporangium philippinense ATCC 49844.</title>
        <authorList>
            <person name="Fedorov E.A."/>
            <person name="Omeragic M."/>
            <person name="Shalygina K.F."/>
            <person name="Maclea K.S."/>
        </authorList>
    </citation>
    <scope>NUCLEOTIDE SEQUENCE [LARGE SCALE GENOMIC DNA]</scope>
    <source>
        <strain evidence="2 3">ATCC 49844</strain>
    </source>
</reference>
<evidence type="ECO:0000313" key="3">
    <source>
        <dbReference type="Proteomes" id="UP001521150"/>
    </source>
</evidence>
<dbReference type="EMBL" id="JAJVCN010000002">
    <property type="protein sequence ID" value="MCE7005588.1"/>
    <property type="molecule type" value="Genomic_DNA"/>
</dbReference>
<gene>
    <name evidence="2" type="ORF">LWC34_22570</name>
</gene>
<evidence type="ECO:0000313" key="2">
    <source>
        <dbReference type="EMBL" id="MCE7005588.1"/>
    </source>
</evidence>
<comment type="caution">
    <text evidence="2">The sequence shown here is derived from an EMBL/GenBank/DDBJ whole genome shotgun (WGS) entry which is preliminary data.</text>
</comment>
<feature type="transmembrane region" description="Helical" evidence="1">
    <location>
        <begin position="12"/>
        <end position="31"/>
    </location>
</feature>
<protein>
    <submittedName>
        <fullName evidence="2">Uncharacterized protein</fullName>
    </submittedName>
</protein>
<keyword evidence="3" id="KW-1185">Reference proteome</keyword>
<keyword evidence="1" id="KW-1133">Transmembrane helix</keyword>